<evidence type="ECO:0000313" key="2">
    <source>
        <dbReference type="EMBL" id="CAD2221061.1"/>
    </source>
</evidence>
<dbReference type="VEuPathDB" id="TriTrypDB:ADEAN_000859200"/>
<reference evidence="2 3" key="1">
    <citation type="submission" date="2020-08" db="EMBL/GenBank/DDBJ databases">
        <authorList>
            <person name="Newling K."/>
            <person name="Davey J."/>
            <person name="Forrester S."/>
        </authorList>
    </citation>
    <scope>NUCLEOTIDE SEQUENCE [LARGE SCALE GENOMIC DNA]</scope>
    <source>
        <strain evidence="3">Crithidia deanei Carvalho (ATCC PRA-265)</strain>
    </source>
</reference>
<accession>A0A7G2CQ09</accession>
<keyword evidence="3" id="KW-1185">Reference proteome</keyword>
<dbReference type="Proteomes" id="UP000515908">
    <property type="component" value="Chromosome 19"/>
</dbReference>
<gene>
    <name evidence="2" type="ORF">ADEAN_000859200</name>
</gene>
<name>A0A7G2CQ09_9TRYP</name>
<organism evidence="2 3">
    <name type="scientific">Angomonas deanei</name>
    <dbReference type="NCBI Taxonomy" id="59799"/>
    <lineage>
        <taxon>Eukaryota</taxon>
        <taxon>Discoba</taxon>
        <taxon>Euglenozoa</taxon>
        <taxon>Kinetoplastea</taxon>
        <taxon>Metakinetoplastina</taxon>
        <taxon>Trypanosomatida</taxon>
        <taxon>Trypanosomatidae</taxon>
        <taxon>Strigomonadinae</taxon>
        <taxon>Angomonas</taxon>
    </lineage>
</organism>
<proteinExistence type="predicted"/>
<evidence type="ECO:0000256" key="1">
    <source>
        <dbReference type="SAM" id="MobiDB-lite"/>
    </source>
</evidence>
<sequence length="397" mass="46022">MSPKDITTSHSSPPRPDALTPKWTNGMFKNKKGDYVRAYVPPPGGDIYQRGMKMMKRREEKMKEARDAQVREEVEALSFKPEITRKATTLHHDPVWEKNNEETERIRKCIMLFEMASNEEERFSPRISRRSRAIVGQKRSESGNRCVASERLYRDFFFRENKKQDAIEGESGAVRRSPEEIESHIAALQAYAKEREEHIESIRQQYLAEVQAKPTLHVNTKQVVKRLTDFVPAKPTSRKPVFEIELPSFQPHLSDSVTTHVHNARVKGYIRWFDCFADKSGELGVLQLCEHKGENEAAAAWIRRALFQKDIERTSWTAKDYLSVVMAFEHHHDGEAIWKWKPKEDPKSDAEDTYAPRLAPSASCWCDRMPRSDGRAPSTTGCTFPLERNNYWKRIKS</sequence>
<dbReference type="EMBL" id="LR877163">
    <property type="protein sequence ID" value="CAD2221061.1"/>
    <property type="molecule type" value="Genomic_DNA"/>
</dbReference>
<feature type="region of interest" description="Disordered" evidence="1">
    <location>
        <begin position="1"/>
        <end position="25"/>
    </location>
</feature>
<protein>
    <submittedName>
        <fullName evidence="2">Uncharacterized protein</fullName>
    </submittedName>
</protein>
<evidence type="ECO:0000313" key="3">
    <source>
        <dbReference type="Proteomes" id="UP000515908"/>
    </source>
</evidence>
<dbReference type="AlphaFoldDB" id="A0A7G2CQ09"/>
<feature type="compositionally biased region" description="Polar residues" evidence="1">
    <location>
        <begin position="1"/>
        <end position="12"/>
    </location>
</feature>